<evidence type="ECO:0000256" key="5">
    <source>
        <dbReference type="ARBA" id="ARBA00023136"/>
    </source>
</evidence>
<evidence type="ECO:0000256" key="7">
    <source>
        <dbReference type="ARBA" id="ARBA00024197"/>
    </source>
</evidence>
<dbReference type="PIRSF" id="PIRSF006170">
    <property type="entry name" value="YfgM"/>
    <property type="match status" value="1"/>
</dbReference>
<keyword evidence="5 9" id="KW-0472">Membrane</keyword>
<reference evidence="12" key="1">
    <citation type="journal article" date="2010" name="BMC Genomics">
        <title>A genomic perspective on the potential of Actinobacillus succinogenes for industrial succinate production.</title>
        <authorList>
            <person name="McKinlay J.B."/>
            <person name="Laivenieks M."/>
            <person name="Schindler B.D."/>
            <person name="McKinlay A.A."/>
            <person name="Siddaramappa S."/>
            <person name="Challacombe J.F."/>
            <person name="Lowry S.R."/>
            <person name="Clum A."/>
            <person name="Lapidus A.L."/>
            <person name="Burkhart K.B."/>
            <person name="Harkins V."/>
            <person name="Vieille C."/>
        </authorList>
    </citation>
    <scope>NUCLEOTIDE SEQUENCE [LARGE SCALE GENOMIC DNA]</scope>
    <source>
        <strain evidence="12">ATCC 55618 / DSM 22257 / CCUG 43843 / 130Z</strain>
    </source>
</reference>
<dbReference type="OrthoDB" id="9789675at2"/>
<evidence type="ECO:0000256" key="6">
    <source>
        <dbReference type="ARBA" id="ARBA00023186"/>
    </source>
</evidence>
<dbReference type="Gene3D" id="1.25.40.10">
    <property type="entry name" value="Tetratricopeptide repeat domain"/>
    <property type="match status" value="1"/>
</dbReference>
<evidence type="ECO:0000256" key="2">
    <source>
        <dbReference type="ARBA" id="ARBA00022475"/>
    </source>
</evidence>
<evidence type="ECO:0000256" key="4">
    <source>
        <dbReference type="ARBA" id="ARBA00022989"/>
    </source>
</evidence>
<dbReference type="STRING" id="339671.Asuc_2025"/>
<dbReference type="AlphaFoldDB" id="A6VQX4"/>
<evidence type="ECO:0000256" key="1">
    <source>
        <dbReference type="ARBA" id="ARBA00004401"/>
    </source>
</evidence>
<dbReference type="EMBL" id="CP000746">
    <property type="protein sequence ID" value="ABR75371.1"/>
    <property type="molecule type" value="Genomic_DNA"/>
</dbReference>
<dbReference type="RefSeq" id="WP_012073747.1">
    <property type="nucleotide sequence ID" value="NC_009655.1"/>
</dbReference>
<evidence type="ECO:0000313" key="11">
    <source>
        <dbReference type="EMBL" id="ABR75371.1"/>
    </source>
</evidence>
<sequence>MAYTSLEEQELNEIKSWWNENYKSLIAIFVIALAGVIGWRYWQDYQTVKAQEMSMAYEQAISHQDGAKKQTQIDAFVQANEKTGYAALALLEKAKDAVNKQDFASAAEVLKQAAFHAPEPVLAATANMRLAEVQFQQKDFDGALATLAQVKETGFANPKTLLTAEIQLAKGDKASAKAGFEEVLKNATALEQQEAQVRLNNL</sequence>
<dbReference type="KEGG" id="asu:Asuc_2025"/>
<dbReference type="HOGENOM" id="CLU_084785_0_0_6"/>
<gene>
    <name evidence="11" type="ordered locus">Asuc_2025</name>
</gene>
<evidence type="ECO:0000259" key="10">
    <source>
        <dbReference type="Pfam" id="PF09976"/>
    </source>
</evidence>
<comment type="similarity">
    <text evidence="7">Belongs to the YfgM family.</text>
</comment>
<proteinExistence type="inferred from homology"/>
<dbReference type="SUPFAM" id="SSF48452">
    <property type="entry name" value="TPR-like"/>
    <property type="match status" value="1"/>
</dbReference>
<comment type="subcellular location">
    <subcellularLocation>
        <location evidence="1">Cell membrane</location>
        <topology evidence="1">Single-pass type II membrane protein</topology>
    </subcellularLocation>
</comment>
<keyword evidence="4 9" id="KW-1133">Transmembrane helix</keyword>
<evidence type="ECO:0000313" key="12">
    <source>
        <dbReference type="Proteomes" id="UP000001114"/>
    </source>
</evidence>
<dbReference type="GO" id="GO:0005886">
    <property type="term" value="C:plasma membrane"/>
    <property type="evidence" value="ECO:0007669"/>
    <property type="project" value="UniProtKB-SubCell"/>
</dbReference>
<keyword evidence="3 9" id="KW-0812">Transmembrane</keyword>
<dbReference type="InterPro" id="IPR011990">
    <property type="entry name" value="TPR-like_helical_dom_sf"/>
</dbReference>
<dbReference type="eggNOG" id="COG2976">
    <property type="taxonomic scope" value="Bacteria"/>
</dbReference>
<keyword evidence="2" id="KW-1003">Cell membrane</keyword>
<keyword evidence="6" id="KW-0143">Chaperone</keyword>
<dbReference type="Proteomes" id="UP000001114">
    <property type="component" value="Chromosome"/>
</dbReference>
<feature type="transmembrane region" description="Helical" evidence="9">
    <location>
        <begin position="25"/>
        <end position="42"/>
    </location>
</feature>
<dbReference type="InterPro" id="IPR018704">
    <property type="entry name" value="SecYEG/CpoB_TPR"/>
</dbReference>
<dbReference type="Pfam" id="PF09976">
    <property type="entry name" value="TPR_21"/>
    <property type="match status" value="1"/>
</dbReference>
<accession>A6VQX4</accession>
<dbReference type="GO" id="GO:0044877">
    <property type="term" value="F:protein-containing complex binding"/>
    <property type="evidence" value="ECO:0007669"/>
    <property type="project" value="InterPro"/>
</dbReference>
<evidence type="ECO:0000256" key="3">
    <source>
        <dbReference type="ARBA" id="ARBA00022692"/>
    </source>
</evidence>
<evidence type="ECO:0000256" key="9">
    <source>
        <dbReference type="SAM" id="Phobius"/>
    </source>
</evidence>
<organism evidence="11 12">
    <name type="scientific">Actinobacillus succinogenes (strain ATCC 55618 / DSM 22257 / CCUG 43843 / 130Z)</name>
    <dbReference type="NCBI Taxonomy" id="339671"/>
    <lineage>
        <taxon>Bacteria</taxon>
        <taxon>Pseudomonadati</taxon>
        <taxon>Pseudomonadota</taxon>
        <taxon>Gammaproteobacteria</taxon>
        <taxon>Pasteurellales</taxon>
        <taxon>Pasteurellaceae</taxon>
        <taxon>Actinobacillus</taxon>
    </lineage>
</organism>
<evidence type="ECO:0000256" key="8">
    <source>
        <dbReference type="ARBA" id="ARBA00024235"/>
    </source>
</evidence>
<protein>
    <recommendedName>
        <fullName evidence="8">Ancillary SecYEG translocon subunit</fullName>
    </recommendedName>
</protein>
<keyword evidence="12" id="KW-1185">Reference proteome</keyword>
<name>A6VQX4_ACTSZ</name>
<feature type="domain" description="Ancillary SecYEG translocon subunit/Cell division coordinator CpoB TPR" evidence="10">
    <location>
        <begin position="15"/>
        <end position="202"/>
    </location>
</feature>
<dbReference type="InterPro" id="IPR026039">
    <property type="entry name" value="YfgM"/>
</dbReference>
<dbReference type="PANTHER" id="PTHR38035">
    <property type="entry name" value="UPF0070 PROTEIN YFGM"/>
    <property type="match status" value="1"/>
</dbReference>
<dbReference type="PANTHER" id="PTHR38035:SF1">
    <property type="entry name" value="ANCILLARY SECYEG TRANSLOCON SUBUNIT"/>
    <property type="match status" value="1"/>
</dbReference>